<dbReference type="EMBL" id="HBUE01195866">
    <property type="protein sequence ID" value="CAG6527630.1"/>
    <property type="molecule type" value="Transcribed_RNA"/>
</dbReference>
<name>A0A8D8H3Q3_CULPI</name>
<feature type="region of interest" description="Disordered" evidence="1">
    <location>
        <begin position="54"/>
        <end position="112"/>
    </location>
</feature>
<dbReference type="EMBL" id="HBUE01301864">
    <property type="protein sequence ID" value="CAG6579352.1"/>
    <property type="molecule type" value="Transcribed_RNA"/>
</dbReference>
<proteinExistence type="predicted"/>
<sequence length="112" mass="12752">MWPPNVVPHPVRFPQQYQGGMSQSGLLLYQPVNLLPFPSLRTSIPIRTTGMAQRNAIDTHSEPNAVPQTSLPQNFHPPQSSQPIKNTTHPGHNRKSTRYHLLGSTHQYRERR</sequence>
<feature type="compositionally biased region" description="Polar residues" evidence="1">
    <location>
        <begin position="66"/>
        <end position="90"/>
    </location>
</feature>
<evidence type="ECO:0000256" key="1">
    <source>
        <dbReference type="SAM" id="MobiDB-lite"/>
    </source>
</evidence>
<dbReference type="AlphaFoldDB" id="A0A8D8H3Q3"/>
<protein>
    <submittedName>
        <fullName evidence="2">(northern house mosquito) hypothetical protein</fullName>
    </submittedName>
</protein>
<evidence type="ECO:0000313" key="2">
    <source>
        <dbReference type="EMBL" id="CAG6527630.1"/>
    </source>
</evidence>
<organism evidence="2">
    <name type="scientific">Culex pipiens</name>
    <name type="common">House mosquito</name>
    <dbReference type="NCBI Taxonomy" id="7175"/>
    <lineage>
        <taxon>Eukaryota</taxon>
        <taxon>Metazoa</taxon>
        <taxon>Ecdysozoa</taxon>
        <taxon>Arthropoda</taxon>
        <taxon>Hexapoda</taxon>
        <taxon>Insecta</taxon>
        <taxon>Pterygota</taxon>
        <taxon>Neoptera</taxon>
        <taxon>Endopterygota</taxon>
        <taxon>Diptera</taxon>
        <taxon>Nematocera</taxon>
        <taxon>Culicoidea</taxon>
        <taxon>Culicidae</taxon>
        <taxon>Culicinae</taxon>
        <taxon>Culicini</taxon>
        <taxon>Culex</taxon>
        <taxon>Culex</taxon>
    </lineage>
</organism>
<accession>A0A8D8H3Q3</accession>
<reference evidence="2" key="1">
    <citation type="submission" date="2021-05" db="EMBL/GenBank/DDBJ databases">
        <authorList>
            <person name="Alioto T."/>
            <person name="Alioto T."/>
            <person name="Gomez Garrido J."/>
        </authorList>
    </citation>
    <scope>NUCLEOTIDE SEQUENCE</scope>
</reference>